<dbReference type="InterPro" id="IPR017927">
    <property type="entry name" value="FAD-bd_FR_type"/>
</dbReference>
<dbReference type="InterPro" id="IPR036010">
    <property type="entry name" value="2Fe-2S_ferredoxin-like_sf"/>
</dbReference>
<evidence type="ECO:0000256" key="6">
    <source>
        <dbReference type="ARBA" id="ARBA00023004"/>
    </source>
</evidence>
<evidence type="ECO:0000313" key="11">
    <source>
        <dbReference type="Proteomes" id="UP000247892"/>
    </source>
</evidence>
<evidence type="ECO:0000256" key="3">
    <source>
        <dbReference type="ARBA" id="ARBA00022714"/>
    </source>
</evidence>
<keyword evidence="2" id="KW-0285">Flavoprotein</keyword>
<dbReference type="Gene3D" id="2.40.30.10">
    <property type="entry name" value="Translation factors"/>
    <property type="match status" value="1"/>
</dbReference>
<keyword evidence="4" id="KW-0479">Metal-binding</keyword>
<evidence type="ECO:0000313" key="10">
    <source>
        <dbReference type="EMBL" id="PXY18773.1"/>
    </source>
</evidence>
<dbReference type="PROSITE" id="PS51384">
    <property type="entry name" value="FAD_FR"/>
    <property type="match status" value="1"/>
</dbReference>
<accession>A0A318LHH0</accession>
<evidence type="ECO:0000256" key="4">
    <source>
        <dbReference type="ARBA" id="ARBA00022723"/>
    </source>
</evidence>
<evidence type="ECO:0000259" key="9">
    <source>
        <dbReference type="PROSITE" id="PS51384"/>
    </source>
</evidence>
<dbReference type="PROSITE" id="PS51085">
    <property type="entry name" value="2FE2S_FER_2"/>
    <property type="match status" value="1"/>
</dbReference>
<dbReference type="Pfam" id="PF00111">
    <property type="entry name" value="Fer2"/>
    <property type="match status" value="1"/>
</dbReference>
<evidence type="ECO:0000256" key="7">
    <source>
        <dbReference type="ARBA" id="ARBA00023014"/>
    </source>
</evidence>
<dbReference type="InterPro" id="IPR006058">
    <property type="entry name" value="2Fe2S_fd_BS"/>
</dbReference>
<dbReference type="CDD" id="cd06185">
    <property type="entry name" value="PDR_like"/>
    <property type="match status" value="1"/>
</dbReference>
<dbReference type="SUPFAM" id="SSF63380">
    <property type="entry name" value="Riboflavin synthase domain-like"/>
    <property type="match status" value="1"/>
</dbReference>
<evidence type="ECO:0000256" key="5">
    <source>
        <dbReference type="ARBA" id="ARBA00023002"/>
    </source>
</evidence>
<dbReference type="InterPro" id="IPR017938">
    <property type="entry name" value="Riboflavin_synthase-like_b-brl"/>
</dbReference>
<dbReference type="InterPro" id="IPR039261">
    <property type="entry name" value="FNR_nucleotide-bd"/>
</dbReference>
<organism evidence="10 11">
    <name type="scientific">Prauserella flavalba</name>
    <dbReference type="NCBI Taxonomy" id="1477506"/>
    <lineage>
        <taxon>Bacteria</taxon>
        <taxon>Bacillati</taxon>
        <taxon>Actinomycetota</taxon>
        <taxon>Actinomycetes</taxon>
        <taxon>Pseudonocardiales</taxon>
        <taxon>Pseudonocardiaceae</taxon>
        <taxon>Prauserella</taxon>
    </lineage>
</organism>
<keyword evidence="11" id="KW-1185">Reference proteome</keyword>
<proteinExistence type="predicted"/>
<dbReference type="InterPro" id="IPR001041">
    <property type="entry name" value="2Fe-2S_ferredoxin-type"/>
</dbReference>
<dbReference type="InterPro" id="IPR001433">
    <property type="entry name" value="OxRdtase_FAD/NAD-bd"/>
</dbReference>
<dbReference type="GO" id="GO:0051537">
    <property type="term" value="F:2 iron, 2 sulfur cluster binding"/>
    <property type="evidence" value="ECO:0007669"/>
    <property type="project" value="UniProtKB-KW"/>
</dbReference>
<dbReference type="SUPFAM" id="SSF52343">
    <property type="entry name" value="Ferredoxin reductase-like, C-terminal NADP-linked domain"/>
    <property type="match status" value="1"/>
</dbReference>
<dbReference type="Pfam" id="PF00175">
    <property type="entry name" value="NAD_binding_1"/>
    <property type="match status" value="1"/>
</dbReference>
<name>A0A318LHH0_9PSEU</name>
<dbReference type="GO" id="GO:0046872">
    <property type="term" value="F:metal ion binding"/>
    <property type="evidence" value="ECO:0007669"/>
    <property type="project" value="UniProtKB-KW"/>
</dbReference>
<dbReference type="AlphaFoldDB" id="A0A318LHH0"/>
<dbReference type="RefSeq" id="WP_110343504.1">
    <property type="nucleotide sequence ID" value="NZ_MASU01000019.1"/>
</dbReference>
<protein>
    <submittedName>
        <fullName evidence="10">Ferredoxin</fullName>
    </submittedName>
</protein>
<dbReference type="Proteomes" id="UP000247892">
    <property type="component" value="Unassembled WGS sequence"/>
</dbReference>
<dbReference type="Gene3D" id="3.10.20.30">
    <property type="match status" value="1"/>
</dbReference>
<sequence length="324" mass="34760">MIANPAGPTGEPRELVTVVATKDIVADDVAVVELEPAKGERLPAWTPGAHLDLVLEPDLVRQYSLCGDPEKPDAWRIGVLREADGRGGSVHVHDRVQVGDKIRCRGPRNNFPLVDAAEYVFVAGGIGITPMLPMIARCAARNRPWSLVYGGRTRASMAFLDELAPYGDRVTVRPQDEYGHIDLAAALGEPRDGVAVYCCGPAPLIGAVEEYCTAWPDGTLHVERFRAAENVLDGRNTAFEVVCDYSEMVVGVAAGQTIVDALAAAGIAVPTSCREGTCGTCETVVLDGVPDHRDSYLSPQERVSNEVMTPCCSRSLTPRLVLDL</sequence>
<dbReference type="SUPFAM" id="SSF54292">
    <property type="entry name" value="2Fe-2S ferredoxin-like"/>
    <property type="match status" value="1"/>
</dbReference>
<reference evidence="10 11" key="1">
    <citation type="submission" date="2016-07" db="EMBL/GenBank/DDBJ databases">
        <title>Draft genome sequence of Prauserella sp. YIM 121212, isolated from alkaline soil.</title>
        <authorList>
            <person name="Ruckert C."/>
            <person name="Albersmeier A."/>
            <person name="Jiang C.-L."/>
            <person name="Jiang Y."/>
            <person name="Kalinowski J."/>
            <person name="Schneider O."/>
            <person name="Winkler A."/>
            <person name="Zotchev S.B."/>
        </authorList>
    </citation>
    <scope>NUCLEOTIDE SEQUENCE [LARGE SCALE GENOMIC DNA]</scope>
    <source>
        <strain evidence="10 11">YIM 121212</strain>
    </source>
</reference>
<comment type="cofactor">
    <cofactor evidence="1">
        <name>FAD</name>
        <dbReference type="ChEBI" id="CHEBI:57692"/>
    </cofactor>
</comment>
<dbReference type="PANTHER" id="PTHR47354">
    <property type="entry name" value="NADH OXIDOREDUCTASE HCR"/>
    <property type="match status" value="1"/>
</dbReference>
<dbReference type="InterPro" id="IPR012675">
    <property type="entry name" value="Beta-grasp_dom_sf"/>
</dbReference>
<dbReference type="InterPro" id="IPR050415">
    <property type="entry name" value="MRET"/>
</dbReference>
<dbReference type="PANTHER" id="PTHR47354:SF1">
    <property type="entry name" value="CARNITINE MONOOXYGENASE REDUCTASE SUBUNIT"/>
    <property type="match status" value="1"/>
</dbReference>
<evidence type="ECO:0000256" key="2">
    <source>
        <dbReference type="ARBA" id="ARBA00022630"/>
    </source>
</evidence>
<dbReference type="Gene3D" id="3.40.50.80">
    <property type="entry name" value="Nucleotide-binding domain of ferredoxin-NADP reductase (FNR) module"/>
    <property type="match status" value="1"/>
</dbReference>
<keyword evidence="3" id="KW-0001">2Fe-2S</keyword>
<dbReference type="EMBL" id="MASU01000019">
    <property type="protein sequence ID" value="PXY18773.1"/>
    <property type="molecule type" value="Genomic_DNA"/>
</dbReference>
<dbReference type="OrthoDB" id="3807506at2"/>
<feature type="domain" description="2Fe-2S ferredoxin-type" evidence="8">
    <location>
        <begin position="237"/>
        <end position="324"/>
    </location>
</feature>
<evidence type="ECO:0000256" key="1">
    <source>
        <dbReference type="ARBA" id="ARBA00001974"/>
    </source>
</evidence>
<comment type="caution">
    <text evidence="10">The sequence shown here is derived from an EMBL/GenBank/DDBJ whole genome shotgun (WGS) entry which is preliminary data.</text>
</comment>
<feature type="domain" description="FAD-binding FR-type" evidence="9">
    <location>
        <begin position="11"/>
        <end position="114"/>
    </location>
</feature>
<dbReference type="PROSITE" id="PS00197">
    <property type="entry name" value="2FE2S_FER_1"/>
    <property type="match status" value="1"/>
</dbReference>
<gene>
    <name evidence="10" type="ORF">BA062_34795</name>
</gene>
<keyword evidence="5" id="KW-0560">Oxidoreductase</keyword>
<dbReference type="PRINTS" id="PR00409">
    <property type="entry name" value="PHDIOXRDTASE"/>
</dbReference>
<keyword evidence="6" id="KW-0408">Iron</keyword>
<dbReference type="GO" id="GO:0016491">
    <property type="term" value="F:oxidoreductase activity"/>
    <property type="evidence" value="ECO:0007669"/>
    <property type="project" value="UniProtKB-KW"/>
</dbReference>
<dbReference type="CDD" id="cd00207">
    <property type="entry name" value="fer2"/>
    <property type="match status" value="1"/>
</dbReference>
<evidence type="ECO:0000259" key="8">
    <source>
        <dbReference type="PROSITE" id="PS51085"/>
    </source>
</evidence>
<keyword evidence="7" id="KW-0411">Iron-sulfur</keyword>